<evidence type="ECO:0000256" key="5">
    <source>
        <dbReference type="ARBA" id="ARBA00093456"/>
    </source>
</evidence>
<dbReference type="KEGG" id="dpx:DAPPUDRAFT_312346"/>
<evidence type="ECO:0000313" key="8">
    <source>
        <dbReference type="Proteomes" id="UP000000305"/>
    </source>
</evidence>
<dbReference type="FunCoup" id="E9G0J4">
    <property type="interactions" value="1644"/>
</dbReference>
<keyword evidence="4" id="KW-0539">Nucleus</keyword>
<dbReference type="GO" id="GO:0005634">
    <property type="term" value="C:nucleus"/>
    <property type="evidence" value="ECO:0000318"/>
    <property type="project" value="GO_Central"/>
</dbReference>
<dbReference type="GO" id="GO:0000793">
    <property type="term" value="C:condensed chromosome"/>
    <property type="evidence" value="ECO:0000318"/>
    <property type="project" value="GO_Central"/>
</dbReference>
<evidence type="ECO:0008006" key="9">
    <source>
        <dbReference type="Google" id="ProtNLM"/>
    </source>
</evidence>
<dbReference type="InterPro" id="IPR029448">
    <property type="entry name" value="FANCD2"/>
</dbReference>
<evidence type="ECO:0000313" key="7">
    <source>
        <dbReference type="EMBL" id="EFX86914.1"/>
    </source>
</evidence>
<feature type="compositionally biased region" description="Low complexity" evidence="6">
    <location>
        <begin position="897"/>
        <end position="910"/>
    </location>
</feature>
<dbReference type="GO" id="GO:0031573">
    <property type="term" value="P:mitotic intra-S DNA damage checkpoint signaling"/>
    <property type="evidence" value="ECO:0000318"/>
    <property type="project" value="GO_Central"/>
</dbReference>
<feature type="compositionally biased region" description="Acidic residues" evidence="6">
    <location>
        <begin position="1437"/>
        <end position="1451"/>
    </location>
</feature>
<dbReference type="GO" id="GO:0007129">
    <property type="term" value="P:homologous chromosome pairing at meiosis"/>
    <property type="evidence" value="ECO:0000318"/>
    <property type="project" value="GO_Central"/>
</dbReference>
<dbReference type="GO" id="GO:0070182">
    <property type="term" value="F:DNA polymerase binding"/>
    <property type="evidence" value="ECO:0000318"/>
    <property type="project" value="GO_Central"/>
</dbReference>
<sequence>MNRSNVARKRVTMMLHSDDEDDDTLASLPPPKTKKRKENNIEDVATGPGDFINALTEAGFHPRTGNLPNLLSVQPFEFQQNLREHLVASVHYPRNVKFFVNECETFFNERNNFIKALHLTENSLGQETSNAISLPQDSLVRMLLQMDEIQPKLMTAILKRFTKATQEERPSATEVNLPSLILSQIAWLNRIVEPVHVVDTLLDLLNTSSSTIKKEIISCLPSVVGDKENIRVAFVLCGMLDETNNSLTAAILDVLGDLSLPVSEASEIRLKVVKRLPTVPLETVPILLSFVFKRIQADEALSIIQEVGLHFDKTFKKRHERISKETVTDCISLSMESLQISMIGSKSLSDTWIKEIQSKTDARQLFSVDLLVLVILHKITGRRLEVELLIRKKIRMETLTTELVKETFKLYDCVLKNYFEQLCAIADNLILSADTIVAQYGSMLFQEMFIHFDEFYQQEVVQALIQYVSCSGDRASSNDSPAKAALIVLQELAETSWEHLVRFSAFIVSLLEYIEYMALPQVKRVMELLAKMAYGFSMNDEAKTRLASFSAAIQSELLMIIKKQLAGKQVEYQRMGVLGSVALIHVLANPELVGEISGDGQASQSTSSLTINDSGRNGVLQSDQRLSQAKAIINIVNASTKHVPEVTALFMDEMASTSLMYDIHPSLHSYLYEDVFDKFQEHFVVNEKEQKIDIFHIPLSLLYGLDTVEEGSPEDELVFLNIAPIAIKEQIRRDKRDRESANEPSLTTLMSHFRLLRNTIDSYEEVSLEDIDALVGCAVCLPVDEVMDHFNTMPQSDKDVVCRCYFYGINWFIEVINTFARSKHMRAKVIHRLQDVVELKGKFYRALAQNTSFMPPQSVFMGEPIRALKEKGKGKAGTKKKAAAGKKGGGKGKGLKKANVNNNTTLTTPNKSVLHSTPRASGCQVSKLDFIGSQPAKVGQPEVVSTYPIHFRELDLCAFVLLSSALELTAEESPVALKPTDLEWLLVDLAAKLEHKLLTSAPKRRFPMKQDNSENESFLMLDLYKPMEVAKRSVSLIRRLTLHVEAISGYFQQLIEMSDGMLDGPEMYSELAQKLGNSYTLIFRILNRILSWHEFQKSTGATLLEDALRSIAIRVLDTAKTADMDQLHASSFDYVEKFSTSITSFACAIEHVQLLVTLYNLRPDPELSERLATVAEGYLKRSWNDRDGESHKGQKFNRDIESLLQIYLLHVPNIFAKLEDIISNAMAEVLASDEKEGSSESESFRTCNKATFSFYFRASFIALVENVKKIPSPAATPRSVKATFKTWEKVVSLLNQLVETVKTNDKRSILISCLKYGRSVIEVFYKSAMPLLDKEFKNIKEESQELLKNLQKSTRTLQNVCNHAKISSDQTLAANIPAMTRIREALFYRVKHMLAAHGCAEAFWIGQLKNKNLKGQEILSQRSVEESDDGRQSESESSSEVEDTDEEEDDNVTVMRENVPEAGTDSDSRSREY</sequence>
<feature type="region of interest" description="Disordered" evidence="6">
    <location>
        <begin position="871"/>
        <end position="918"/>
    </location>
</feature>
<keyword evidence="2" id="KW-1017">Isopeptide bond</keyword>
<evidence type="ECO:0000256" key="2">
    <source>
        <dbReference type="ARBA" id="ARBA00022499"/>
    </source>
</evidence>
<proteinExistence type="inferred from homology"/>
<feature type="compositionally biased region" description="Basic residues" evidence="6">
    <location>
        <begin position="874"/>
        <end position="896"/>
    </location>
</feature>
<dbReference type="OMA" id="QCIRGNT"/>
<feature type="compositionally biased region" description="Basic and acidic residues" evidence="6">
    <location>
        <begin position="1423"/>
        <end position="1434"/>
    </location>
</feature>
<evidence type="ECO:0000256" key="6">
    <source>
        <dbReference type="SAM" id="MobiDB-lite"/>
    </source>
</evidence>
<dbReference type="InParanoid" id="E9G0J4"/>
<feature type="region of interest" description="Disordered" evidence="6">
    <location>
        <begin position="1421"/>
        <end position="1473"/>
    </location>
</feature>
<dbReference type="InterPro" id="IPR016024">
    <property type="entry name" value="ARM-type_fold"/>
</dbReference>
<dbReference type="EMBL" id="GL732528">
    <property type="protein sequence ID" value="EFX86914.1"/>
    <property type="molecule type" value="Genomic_DNA"/>
</dbReference>
<dbReference type="OrthoDB" id="10259640at2759"/>
<dbReference type="Proteomes" id="UP000000305">
    <property type="component" value="Unassembled WGS sequence"/>
</dbReference>
<gene>
    <name evidence="7" type="ORF">DAPPUDRAFT_312346</name>
</gene>
<protein>
    <recommendedName>
        <fullName evidence="9">Fanconi anemia group D2 protein</fullName>
    </recommendedName>
</protein>
<organism evidence="7 8">
    <name type="scientific">Daphnia pulex</name>
    <name type="common">Water flea</name>
    <dbReference type="NCBI Taxonomy" id="6669"/>
    <lineage>
        <taxon>Eukaryota</taxon>
        <taxon>Metazoa</taxon>
        <taxon>Ecdysozoa</taxon>
        <taxon>Arthropoda</taxon>
        <taxon>Crustacea</taxon>
        <taxon>Branchiopoda</taxon>
        <taxon>Diplostraca</taxon>
        <taxon>Cladocera</taxon>
        <taxon>Anomopoda</taxon>
        <taxon>Daphniidae</taxon>
        <taxon>Daphnia</taxon>
    </lineage>
</organism>
<dbReference type="eggNOG" id="KOG4712">
    <property type="taxonomic scope" value="Eukaryota"/>
</dbReference>
<keyword evidence="8" id="KW-1185">Reference proteome</keyword>
<dbReference type="Pfam" id="PF14631">
    <property type="entry name" value="FancD2"/>
    <property type="match status" value="1"/>
</dbReference>
<dbReference type="GO" id="GO:1990918">
    <property type="term" value="P:double-strand break repair involved in meiotic recombination"/>
    <property type="evidence" value="ECO:0000318"/>
    <property type="project" value="GO_Central"/>
</dbReference>
<dbReference type="GO" id="GO:0036297">
    <property type="term" value="P:interstrand cross-link repair"/>
    <property type="evidence" value="ECO:0000318"/>
    <property type="project" value="GO_Central"/>
</dbReference>
<keyword evidence="3" id="KW-0832">Ubl conjugation</keyword>
<evidence type="ECO:0000256" key="3">
    <source>
        <dbReference type="ARBA" id="ARBA00022843"/>
    </source>
</evidence>
<comment type="similarity">
    <text evidence="5">Belongs to the Fanconi anemia protein FANCD2 family.</text>
</comment>
<dbReference type="PANTHER" id="PTHR32086:SF0">
    <property type="entry name" value="FANCONI ANEMIA GROUP D2 PROTEIN"/>
    <property type="match status" value="1"/>
</dbReference>
<dbReference type="SUPFAM" id="SSF48371">
    <property type="entry name" value="ARM repeat"/>
    <property type="match status" value="1"/>
</dbReference>
<dbReference type="STRING" id="6669.E9G0J4"/>
<accession>E9G0J4</accession>
<dbReference type="HOGENOM" id="CLU_002068_1_0_1"/>
<name>E9G0J4_DAPPU</name>
<evidence type="ECO:0000256" key="4">
    <source>
        <dbReference type="ARBA" id="ARBA00023242"/>
    </source>
</evidence>
<comment type="subcellular location">
    <subcellularLocation>
        <location evidence="1">Nucleus</location>
    </subcellularLocation>
</comment>
<evidence type="ECO:0000256" key="1">
    <source>
        <dbReference type="ARBA" id="ARBA00004123"/>
    </source>
</evidence>
<feature type="region of interest" description="Disordered" evidence="6">
    <location>
        <begin position="14"/>
        <end position="45"/>
    </location>
</feature>
<reference evidence="7 8" key="1">
    <citation type="journal article" date="2011" name="Science">
        <title>The ecoresponsive genome of Daphnia pulex.</title>
        <authorList>
            <person name="Colbourne J.K."/>
            <person name="Pfrender M.E."/>
            <person name="Gilbert D."/>
            <person name="Thomas W.K."/>
            <person name="Tucker A."/>
            <person name="Oakley T.H."/>
            <person name="Tokishita S."/>
            <person name="Aerts A."/>
            <person name="Arnold G.J."/>
            <person name="Basu M.K."/>
            <person name="Bauer D.J."/>
            <person name="Caceres C.E."/>
            <person name="Carmel L."/>
            <person name="Casola C."/>
            <person name="Choi J.H."/>
            <person name="Detter J.C."/>
            <person name="Dong Q."/>
            <person name="Dusheyko S."/>
            <person name="Eads B.D."/>
            <person name="Frohlich T."/>
            <person name="Geiler-Samerotte K.A."/>
            <person name="Gerlach D."/>
            <person name="Hatcher P."/>
            <person name="Jogdeo S."/>
            <person name="Krijgsveld J."/>
            <person name="Kriventseva E.V."/>
            <person name="Kultz D."/>
            <person name="Laforsch C."/>
            <person name="Lindquist E."/>
            <person name="Lopez J."/>
            <person name="Manak J.R."/>
            <person name="Muller J."/>
            <person name="Pangilinan J."/>
            <person name="Patwardhan R.P."/>
            <person name="Pitluck S."/>
            <person name="Pritham E.J."/>
            <person name="Rechtsteiner A."/>
            <person name="Rho M."/>
            <person name="Rogozin I.B."/>
            <person name="Sakarya O."/>
            <person name="Salamov A."/>
            <person name="Schaack S."/>
            <person name="Shapiro H."/>
            <person name="Shiga Y."/>
            <person name="Skalitzky C."/>
            <person name="Smith Z."/>
            <person name="Souvorov A."/>
            <person name="Sung W."/>
            <person name="Tang Z."/>
            <person name="Tsuchiya D."/>
            <person name="Tu H."/>
            <person name="Vos H."/>
            <person name="Wang M."/>
            <person name="Wolf Y.I."/>
            <person name="Yamagata H."/>
            <person name="Yamada T."/>
            <person name="Ye Y."/>
            <person name="Shaw J.R."/>
            <person name="Andrews J."/>
            <person name="Crease T.J."/>
            <person name="Tang H."/>
            <person name="Lucas S.M."/>
            <person name="Robertson H.M."/>
            <person name="Bork P."/>
            <person name="Koonin E.V."/>
            <person name="Zdobnov E.M."/>
            <person name="Grigoriev I.V."/>
            <person name="Lynch M."/>
            <person name="Boore J.L."/>
        </authorList>
    </citation>
    <scope>NUCLEOTIDE SEQUENCE [LARGE SCALE GENOMIC DNA]</scope>
</reference>
<dbReference type="PANTHER" id="PTHR32086">
    <property type="entry name" value="FANCONI ANEMIA GROUP D2 PROTEIN"/>
    <property type="match status" value="1"/>
</dbReference>
<dbReference type="CDD" id="cd11721">
    <property type="entry name" value="FANCD2"/>
    <property type="match status" value="1"/>
</dbReference>